<evidence type="ECO:0000256" key="2">
    <source>
        <dbReference type="ARBA" id="ARBA00022692"/>
    </source>
</evidence>
<keyword evidence="2 5" id="KW-0812">Transmembrane</keyword>
<dbReference type="Proteomes" id="UP001595783">
    <property type="component" value="Unassembled WGS sequence"/>
</dbReference>
<dbReference type="InterPro" id="IPR023380">
    <property type="entry name" value="DsbB-like_sf"/>
</dbReference>
<evidence type="ECO:0000313" key="7">
    <source>
        <dbReference type="Proteomes" id="UP001595783"/>
    </source>
</evidence>
<name>A0ABV7ZKQ5_9HELI</name>
<gene>
    <name evidence="6" type="ORF">ACFOPX_04305</name>
</gene>
<evidence type="ECO:0000256" key="1">
    <source>
        <dbReference type="ARBA" id="ARBA00004141"/>
    </source>
</evidence>
<dbReference type="SUPFAM" id="SSF158442">
    <property type="entry name" value="DsbB-like"/>
    <property type="match status" value="1"/>
</dbReference>
<dbReference type="Gene3D" id="1.20.1550.10">
    <property type="entry name" value="DsbB-like"/>
    <property type="match status" value="1"/>
</dbReference>
<evidence type="ECO:0000313" key="6">
    <source>
        <dbReference type="EMBL" id="MFC3847755.1"/>
    </source>
</evidence>
<feature type="transmembrane region" description="Helical" evidence="5">
    <location>
        <begin position="157"/>
        <end position="178"/>
    </location>
</feature>
<sequence>MEQSRTFYFLFSLAIIGIVSLPVGIGNLVLGFIYHDSPCIQCWAERQSMVYIGLAGLFILRYGLKPKYLAIMLLVVAGGLYQSFYHYGNHGLEDVGQGFALTIWGLHTQFWAHVVFWSVVLVLGGLLLFAPSFQVLAHEGGVYAHGARRTYRDLSKANNWAFFIVGVIAITNMVQAFISTGPFPYLGQGDPIRFSWNLKENVWSTENWKHMGFPRHLGKRIVDTPLLADSKYTWDYDYHHAPLEIHKELPLRSQKINTLALNAPISDLLFLGAPTTSTTPPSNPLAMPASSQGCAPVHKSTNYYFSPDTFAGDNALLKDTFLIGTQEEGFYVANKGLDKILTHFVLDKYYAATVENFVGVNMVGNLIRVMGQNKSSADVHYNPKATNNFANFLQGANNFEELGRNRLRTSRASTYYVLSARSDGTYTYMLTVPNARYKNLILVSMLDQDLGLNAEHVVQVTKNNPLKPKRNLSEFYITGLTLYQGKLLALSKAFNTLLVIDPMSAQILDAYGLPSQIHNASALAIVDDALVVVGYEKGQNIFYTLDLAAFTPNLTPIINQSSQAPELHSQGC</sequence>
<evidence type="ECO:0000256" key="5">
    <source>
        <dbReference type="SAM" id="Phobius"/>
    </source>
</evidence>
<dbReference type="Pfam" id="PF02600">
    <property type="entry name" value="DsbB"/>
    <property type="match status" value="1"/>
</dbReference>
<dbReference type="RefSeq" id="WP_104752460.1">
    <property type="nucleotide sequence ID" value="NZ_FZMF01000028.1"/>
</dbReference>
<comment type="subcellular location">
    <subcellularLocation>
        <location evidence="1">Membrane</location>
        <topology evidence="1">Multi-pass membrane protein</topology>
    </subcellularLocation>
</comment>
<reference evidence="7" key="1">
    <citation type="journal article" date="2019" name="Int. J. Syst. Evol. Microbiol.">
        <title>The Global Catalogue of Microorganisms (GCM) 10K type strain sequencing project: providing services to taxonomists for standard genome sequencing and annotation.</title>
        <authorList>
            <consortium name="The Broad Institute Genomics Platform"/>
            <consortium name="The Broad Institute Genome Sequencing Center for Infectious Disease"/>
            <person name="Wu L."/>
            <person name="Ma J."/>
        </authorList>
    </citation>
    <scope>NUCLEOTIDE SEQUENCE [LARGE SCALE GENOMIC DNA]</scope>
    <source>
        <strain evidence="7">CCUG 53816</strain>
    </source>
</reference>
<proteinExistence type="predicted"/>
<organism evidence="6 7">
    <name type="scientific">Helicobacter baculiformis</name>
    <dbReference type="NCBI Taxonomy" id="427351"/>
    <lineage>
        <taxon>Bacteria</taxon>
        <taxon>Pseudomonadati</taxon>
        <taxon>Campylobacterota</taxon>
        <taxon>Epsilonproteobacteria</taxon>
        <taxon>Campylobacterales</taxon>
        <taxon>Helicobacteraceae</taxon>
        <taxon>Helicobacter</taxon>
    </lineage>
</organism>
<feature type="transmembrane region" description="Helical" evidence="5">
    <location>
        <begin position="46"/>
        <end position="64"/>
    </location>
</feature>
<keyword evidence="3 5" id="KW-1133">Transmembrane helix</keyword>
<feature type="transmembrane region" description="Helical" evidence="5">
    <location>
        <begin position="114"/>
        <end position="136"/>
    </location>
</feature>
<evidence type="ECO:0000256" key="4">
    <source>
        <dbReference type="ARBA" id="ARBA00023136"/>
    </source>
</evidence>
<evidence type="ECO:0000256" key="3">
    <source>
        <dbReference type="ARBA" id="ARBA00022989"/>
    </source>
</evidence>
<comment type="caution">
    <text evidence="6">The sequence shown here is derived from an EMBL/GenBank/DDBJ whole genome shotgun (WGS) entry which is preliminary data.</text>
</comment>
<dbReference type="EMBL" id="JBHRZO010000018">
    <property type="protein sequence ID" value="MFC3847755.1"/>
    <property type="molecule type" value="Genomic_DNA"/>
</dbReference>
<accession>A0ABV7ZKQ5</accession>
<feature type="transmembrane region" description="Helical" evidence="5">
    <location>
        <begin position="7"/>
        <end position="34"/>
    </location>
</feature>
<keyword evidence="7" id="KW-1185">Reference proteome</keyword>
<protein>
    <submittedName>
        <fullName evidence="6">Disulfide bond formation protein B</fullName>
    </submittedName>
</protein>
<dbReference type="InterPro" id="IPR003752">
    <property type="entry name" value="DiS_bond_form_DsbB/BdbC"/>
</dbReference>
<keyword evidence="4 5" id="KW-0472">Membrane</keyword>
<feature type="transmembrane region" description="Helical" evidence="5">
    <location>
        <begin position="69"/>
        <end position="87"/>
    </location>
</feature>